<dbReference type="PRINTS" id="PR00344">
    <property type="entry name" value="BCTRLSENSOR"/>
</dbReference>
<dbReference type="InterPro" id="IPR036890">
    <property type="entry name" value="HATPase_C_sf"/>
</dbReference>
<sequence length="392" mass="42401">MSRPDDGRLRERALASYDVLSGPPRRELESLVELAAQLAGVPYAAVNLFSSDVQHPVATAGFEGRDTSMDESMCRVVVESGRPVMLEDAGRDERFADSPWTNGELAHVRYYGSQPLRTPEGVVIGTLCVFDDEAHEVTPEAAKGLEQLADRVVDVLELELASRRLGDVIARLTTSNDRLAHFAGQVSHDLKNPLTSISLSLESLELEVTDSYQADTIARARRGVDRMSGLISNLLEFASQGAAPGDDVVDLDAELAAALDDLAGRLPRECVRTGSLPSVRGDAAQLRSVLMNLLDNAAKFTRDGAEPDIEVEAVTLDGRHRVEVRDRGRGVPEDKRERVFAPLARLDKTVDGTGIGLATCRRTVEAHGGSIGVEERPGGGSVFWFELPRVVG</sequence>
<keyword evidence="4" id="KW-0597">Phosphoprotein</keyword>
<dbReference type="InterPro" id="IPR003594">
    <property type="entry name" value="HATPase_dom"/>
</dbReference>
<dbReference type="Proteomes" id="UP000597341">
    <property type="component" value="Unassembled WGS sequence"/>
</dbReference>
<keyword evidence="7" id="KW-0418">Kinase</keyword>
<dbReference type="Gene3D" id="3.30.450.40">
    <property type="match status" value="1"/>
</dbReference>
<evidence type="ECO:0000256" key="4">
    <source>
        <dbReference type="ARBA" id="ARBA00022553"/>
    </source>
</evidence>
<dbReference type="SMART" id="SM00388">
    <property type="entry name" value="HisKA"/>
    <property type="match status" value="1"/>
</dbReference>
<comment type="caution">
    <text evidence="12">The sequence shown here is derived from an EMBL/GenBank/DDBJ whole genome shotgun (WGS) entry which is preliminary data.</text>
</comment>
<dbReference type="Gene3D" id="3.30.565.10">
    <property type="entry name" value="Histidine kinase-like ATPase, C-terminal domain"/>
    <property type="match status" value="1"/>
</dbReference>
<dbReference type="CDD" id="cd00082">
    <property type="entry name" value="HisKA"/>
    <property type="match status" value="1"/>
</dbReference>
<dbReference type="Gene3D" id="1.10.287.130">
    <property type="match status" value="1"/>
</dbReference>
<evidence type="ECO:0000256" key="5">
    <source>
        <dbReference type="ARBA" id="ARBA00022679"/>
    </source>
</evidence>
<reference evidence="13" key="1">
    <citation type="journal article" date="2019" name="Int. J. Syst. Evol. Microbiol.">
        <title>The Global Catalogue of Microorganisms (GCM) 10K type strain sequencing project: providing services to taxonomists for standard genome sequencing and annotation.</title>
        <authorList>
            <consortium name="The Broad Institute Genomics Platform"/>
            <consortium name="The Broad Institute Genome Sequencing Center for Infectious Disease"/>
            <person name="Wu L."/>
            <person name="Ma J."/>
        </authorList>
    </citation>
    <scope>NUCLEOTIDE SEQUENCE [LARGE SCALE GENOMIC DNA]</scope>
    <source>
        <strain evidence="13">CGMCC 1.12791</strain>
    </source>
</reference>
<dbReference type="InterPro" id="IPR036097">
    <property type="entry name" value="HisK_dim/P_sf"/>
</dbReference>
<keyword evidence="13" id="KW-1185">Reference proteome</keyword>
<gene>
    <name evidence="12" type="ORF">GCM10011376_19300</name>
</gene>
<comment type="catalytic activity">
    <reaction evidence="1">
        <text>ATP + protein L-histidine = ADP + protein N-phospho-L-histidine.</text>
        <dbReference type="EC" id="2.7.13.3"/>
    </reaction>
</comment>
<dbReference type="PANTHER" id="PTHR42878:SF7">
    <property type="entry name" value="SENSOR HISTIDINE KINASE GLRK"/>
    <property type="match status" value="1"/>
</dbReference>
<dbReference type="SMART" id="SM00065">
    <property type="entry name" value="GAF"/>
    <property type="match status" value="1"/>
</dbReference>
<evidence type="ECO:0000256" key="6">
    <source>
        <dbReference type="ARBA" id="ARBA00022741"/>
    </source>
</evidence>
<accession>A0ABQ3HK72</accession>
<dbReference type="PROSITE" id="PS50109">
    <property type="entry name" value="HIS_KIN"/>
    <property type="match status" value="1"/>
</dbReference>
<dbReference type="InterPro" id="IPR004358">
    <property type="entry name" value="Sig_transdc_His_kin-like_C"/>
</dbReference>
<name>A0ABQ3HK72_9ACTN</name>
<dbReference type="RefSeq" id="WP_191279258.1">
    <property type="nucleotide sequence ID" value="NZ_BNAD01000004.1"/>
</dbReference>
<keyword evidence="6" id="KW-0547">Nucleotide-binding</keyword>
<dbReference type="SUPFAM" id="SSF55874">
    <property type="entry name" value="ATPase domain of HSP90 chaperone/DNA topoisomerase II/histidine kinase"/>
    <property type="match status" value="1"/>
</dbReference>
<evidence type="ECO:0000313" key="12">
    <source>
        <dbReference type="EMBL" id="GHE17320.1"/>
    </source>
</evidence>
<organism evidence="12 13">
    <name type="scientific">Nocardioides flavus</name>
    <name type="common">ex Wang et al. 2016</name>
    <dbReference type="NCBI Taxonomy" id="2058780"/>
    <lineage>
        <taxon>Bacteria</taxon>
        <taxon>Bacillati</taxon>
        <taxon>Actinomycetota</taxon>
        <taxon>Actinomycetes</taxon>
        <taxon>Propionibacteriales</taxon>
        <taxon>Nocardioidaceae</taxon>
        <taxon>Nocardioides</taxon>
    </lineage>
</organism>
<keyword evidence="5" id="KW-0808">Transferase</keyword>
<evidence type="ECO:0000256" key="2">
    <source>
        <dbReference type="ARBA" id="ARBA00004236"/>
    </source>
</evidence>
<dbReference type="Pfam" id="PF00512">
    <property type="entry name" value="HisKA"/>
    <property type="match status" value="1"/>
</dbReference>
<dbReference type="InterPro" id="IPR003661">
    <property type="entry name" value="HisK_dim/P_dom"/>
</dbReference>
<keyword evidence="9" id="KW-0902">Two-component regulatory system</keyword>
<evidence type="ECO:0000256" key="9">
    <source>
        <dbReference type="ARBA" id="ARBA00023012"/>
    </source>
</evidence>
<evidence type="ECO:0000259" key="11">
    <source>
        <dbReference type="PROSITE" id="PS50109"/>
    </source>
</evidence>
<dbReference type="EMBL" id="BNAD01000004">
    <property type="protein sequence ID" value="GHE17320.1"/>
    <property type="molecule type" value="Genomic_DNA"/>
</dbReference>
<dbReference type="InterPro" id="IPR050351">
    <property type="entry name" value="BphY/WalK/GraS-like"/>
</dbReference>
<dbReference type="EC" id="2.7.13.3" evidence="3"/>
<dbReference type="SUPFAM" id="SSF55781">
    <property type="entry name" value="GAF domain-like"/>
    <property type="match status" value="1"/>
</dbReference>
<dbReference type="InterPro" id="IPR005467">
    <property type="entry name" value="His_kinase_dom"/>
</dbReference>
<protein>
    <recommendedName>
        <fullName evidence="10">Sensor-like histidine kinase SenX3</fullName>
        <ecNumber evidence="3">2.7.13.3</ecNumber>
    </recommendedName>
</protein>
<dbReference type="SUPFAM" id="SSF47384">
    <property type="entry name" value="Homodimeric domain of signal transducing histidine kinase"/>
    <property type="match status" value="1"/>
</dbReference>
<dbReference type="InterPro" id="IPR003018">
    <property type="entry name" value="GAF"/>
</dbReference>
<dbReference type="Pfam" id="PF01590">
    <property type="entry name" value="GAF"/>
    <property type="match status" value="1"/>
</dbReference>
<keyword evidence="8" id="KW-0067">ATP-binding</keyword>
<feature type="domain" description="Histidine kinase" evidence="11">
    <location>
        <begin position="185"/>
        <end position="391"/>
    </location>
</feature>
<evidence type="ECO:0000256" key="1">
    <source>
        <dbReference type="ARBA" id="ARBA00000085"/>
    </source>
</evidence>
<evidence type="ECO:0000256" key="7">
    <source>
        <dbReference type="ARBA" id="ARBA00022777"/>
    </source>
</evidence>
<evidence type="ECO:0000256" key="3">
    <source>
        <dbReference type="ARBA" id="ARBA00012438"/>
    </source>
</evidence>
<proteinExistence type="predicted"/>
<dbReference type="Pfam" id="PF02518">
    <property type="entry name" value="HATPase_c"/>
    <property type="match status" value="1"/>
</dbReference>
<comment type="subcellular location">
    <subcellularLocation>
        <location evidence="2">Cell membrane</location>
    </subcellularLocation>
</comment>
<dbReference type="PANTHER" id="PTHR42878">
    <property type="entry name" value="TWO-COMPONENT HISTIDINE KINASE"/>
    <property type="match status" value="1"/>
</dbReference>
<evidence type="ECO:0000256" key="8">
    <source>
        <dbReference type="ARBA" id="ARBA00022840"/>
    </source>
</evidence>
<evidence type="ECO:0000313" key="13">
    <source>
        <dbReference type="Proteomes" id="UP000597341"/>
    </source>
</evidence>
<dbReference type="SMART" id="SM00387">
    <property type="entry name" value="HATPase_c"/>
    <property type="match status" value="1"/>
</dbReference>
<dbReference type="InterPro" id="IPR029016">
    <property type="entry name" value="GAF-like_dom_sf"/>
</dbReference>
<evidence type="ECO:0000256" key="10">
    <source>
        <dbReference type="ARBA" id="ARBA00039401"/>
    </source>
</evidence>